<evidence type="ECO:0000313" key="2">
    <source>
        <dbReference type="EMBL" id="KAF5715747.1"/>
    </source>
</evidence>
<dbReference type="AlphaFoldDB" id="A0A8H5YNY1"/>
<organism evidence="2 3">
    <name type="scientific">Fusarium globosum</name>
    <dbReference type="NCBI Taxonomy" id="78864"/>
    <lineage>
        <taxon>Eukaryota</taxon>
        <taxon>Fungi</taxon>
        <taxon>Dikarya</taxon>
        <taxon>Ascomycota</taxon>
        <taxon>Pezizomycotina</taxon>
        <taxon>Sordariomycetes</taxon>
        <taxon>Hypocreomycetidae</taxon>
        <taxon>Hypocreales</taxon>
        <taxon>Nectriaceae</taxon>
        <taxon>Fusarium</taxon>
        <taxon>Fusarium fujikuroi species complex</taxon>
    </lineage>
</organism>
<keyword evidence="3" id="KW-1185">Reference proteome</keyword>
<evidence type="ECO:0000256" key="1">
    <source>
        <dbReference type="SAM" id="MobiDB-lite"/>
    </source>
</evidence>
<accession>A0A8H5YNY1</accession>
<feature type="compositionally biased region" description="Basic and acidic residues" evidence="1">
    <location>
        <begin position="87"/>
        <end position="96"/>
    </location>
</feature>
<proteinExistence type="predicted"/>
<sequence>MALTAAKRAIFAVSSSKGNGHKTRIAPNSLRDLIQECPDEGIVNIITSGTSYMAVLYDSSSPAVAIPDSVASQDKEAPGPSTQKHILNHDDGCSEH</sequence>
<dbReference type="EMBL" id="JAAQPF010000104">
    <property type="protein sequence ID" value="KAF5715747.1"/>
    <property type="molecule type" value="Genomic_DNA"/>
</dbReference>
<name>A0A8H5YNY1_9HYPO</name>
<evidence type="ECO:0000313" key="3">
    <source>
        <dbReference type="Proteomes" id="UP000532311"/>
    </source>
</evidence>
<reference evidence="2 3" key="1">
    <citation type="submission" date="2020-05" db="EMBL/GenBank/DDBJ databases">
        <title>Identification and distribution of gene clusters putatively required for synthesis of sphingolipid metabolism inhibitors in phylogenetically diverse species of the filamentous fungus Fusarium.</title>
        <authorList>
            <person name="Kim H.-S."/>
            <person name="Busman M."/>
            <person name="Brown D.W."/>
            <person name="Divon H."/>
            <person name="Uhlig S."/>
            <person name="Proctor R.H."/>
        </authorList>
    </citation>
    <scope>NUCLEOTIDE SEQUENCE [LARGE SCALE GENOMIC DNA]</scope>
    <source>
        <strain evidence="2 3">NRRL 26131</strain>
    </source>
</reference>
<feature type="region of interest" description="Disordered" evidence="1">
    <location>
        <begin position="68"/>
        <end position="96"/>
    </location>
</feature>
<dbReference type="Proteomes" id="UP000532311">
    <property type="component" value="Unassembled WGS sequence"/>
</dbReference>
<comment type="caution">
    <text evidence="2">The sequence shown here is derived from an EMBL/GenBank/DDBJ whole genome shotgun (WGS) entry which is preliminary data.</text>
</comment>
<gene>
    <name evidence="2" type="ORF">FGLOB1_2896</name>
</gene>
<protein>
    <submittedName>
        <fullName evidence="2">Uncharacterized protein</fullName>
    </submittedName>
</protein>